<dbReference type="EMBL" id="QBML01000029">
    <property type="protein sequence ID" value="PZO37660.1"/>
    <property type="molecule type" value="Genomic_DNA"/>
</dbReference>
<reference evidence="1 2" key="1">
    <citation type="submission" date="2018-04" db="EMBL/GenBank/DDBJ databases">
        <authorList>
            <person name="Go L.Y."/>
            <person name="Mitchell J.A."/>
        </authorList>
    </citation>
    <scope>NUCLEOTIDE SEQUENCE [LARGE SCALE GENOMIC DNA]</scope>
    <source>
        <strain evidence="1">ULC066bin1</strain>
    </source>
</reference>
<gene>
    <name evidence="1" type="ORF">DCF19_18425</name>
</gene>
<sequence>MSLQYITDQQGEKVGVVLDITTYNRLTANIDPDLLQGLSIPELEALAESKLTSDSQQQLSEMLARNSENVLSTDELANLDRLLVRVDQLNILKTRARYTLKSIETYAKSA</sequence>
<evidence type="ECO:0000313" key="2">
    <source>
        <dbReference type="Proteomes" id="UP000249467"/>
    </source>
</evidence>
<accession>A0A2W4W085</accession>
<organism evidence="1 2">
    <name type="scientific">Pseudanabaena frigida</name>
    <dbReference type="NCBI Taxonomy" id="945775"/>
    <lineage>
        <taxon>Bacteria</taxon>
        <taxon>Bacillati</taxon>
        <taxon>Cyanobacteriota</taxon>
        <taxon>Cyanophyceae</taxon>
        <taxon>Pseudanabaenales</taxon>
        <taxon>Pseudanabaenaceae</taxon>
        <taxon>Pseudanabaena</taxon>
    </lineage>
</organism>
<proteinExistence type="predicted"/>
<comment type="caution">
    <text evidence="1">The sequence shown here is derived from an EMBL/GenBank/DDBJ whole genome shotgun (WGS) entry which is preliminary data.</text>
</comment>
<protein>
    <submittedName>
        <fullName evidence="1">Uncharacterized protein</fullName>
    </submittedName>
</protein>
<dbReference type="AlphaFoldDB" id="A0A2W4W085"/>
<evidence type="ECO:0000313" key="1">
    <source>
        <dbReference type="EMBL" id="PZO37660.1"/>
    </source>
</evidence>
<name>A0A2W4W085_9CYAN</name>
<reference evidence="1 2" key="2">
    <citation type="submission" date="2018-06" db="EMBL/GenBank/DDBJ databases">
        <title>Metagenomic assembly of (sub)arctic Cyanobacteria and their associated microbiome from non-axenic cultures.</title>
        <authorList>
            <person name="Baurain D."/>
        </authorList>
    </citation>
    <scope>NUCLEOTIDE SEQUENCE [LARGE SCALE GENOMIC DNA]</scope>
    <source>
        <strain evidence="1">ULC066bin1</strain>
    </source>
</reference>
<dbReference type="Proteomes" id="UP000249467">
    <property type="component" value="Unassembled WGS sequence"/>
</dbReference>